<organism evidence="4 5">
    <name type="scientific">Bos indicus</name>
    <name type="common">Zebu</name>
    <dbReference type="NCBI Taxonomy" id="9915"/>
    <lineage>
        <taxon>Eukaryota</taxon>
        <taxon>Metazoa</taxon>
        <taxon>Chordata</taxon>
        <taxon>Craniata</taxon>
        <taxon>Vertebrata</taxon>
        <taxon>Euteleostomi</taxon>
        <taxon>Mammalia</taxon>
        <taxon>Eutheria</taxon>
        <taxon>Laurasiatheria</taxon>
        <taxon>Artiodactyla</taxon>
        <taxon>Ruminantia</taxon>
        <taxon>Pecora</taxon>
        <taxon>Bovidae</taxon>
        <taxon>Bovinae</taxon>
        <taxon>Bos</taxon>
    </lineage>
</organism>
<dbReference type="InterPro" id="IPR028040">
    <property type="entry name" value="TopoVIB-like"/>
</dbReference>
<keyword evidence="4" id="KW-1185">Reference proteome</keyword>
<keyword evidence="2" id="KW-1133">Transmembrane helix</keyword>
<evidence type="ECO:0000256" key="1">
    <source>
        <dbReference type="SAM" id="MobiDB-lite"/>
    </source>
</evidence>
<evidence type="ECO:0000259" key="3">
    <source>
        <dbReference type="Pfam" id="PF02517"/>
    </source>
</evidence>
<feature type="transmembrane region" description="Helical" evidence="2">
    <location>
        <begin position="766"/>
        <end position="785"/>
    </location>
</feature>
<feature type="compositionally biased region" description="Basic and acidic residues" evidence="1">
    <location>
        <begin position="466"/>
        <end position="479"/>
    </location>
</feature>
<keyword evidence="2" id="KW-0472">Membrane</keyword>
<dbReference type="Pfam" id="PF15091">
    <property type="entry name" value="DUF4554"/>
    <property type="match status" value="1"/>
</dbReference>
<feature type="transmembrane region" description="Helical" evidence="2">
    <location>
        <begin position="708"/>
        <end position="732"/>
    </location>
</feature>
<accession>A0ABM4RSN0</accession>
<reference evidence="5" key="1">
    <citation type="submission" date="2025-08" db="UniProtKB">
        <authorList>
            <consortium name="RefSeq"/>
        </authorList>
    </citation>
    <scope>IDENTIFICATION</scope>
    <source>
        <tissue evidence="5">Blood</tissue>
    </source>
</reference>
<dbReference type="RefSeq" id="XP_070638558.1">
    <property type="nucleotide sequence ID" value="XM_070782457.1"/>
</dbReference>
<dbReference type="Proteomes" id="UP001652663">
    <property type="component" value="Chromosome 29"/>
</dbReference>
<keyword evidence="2" id="KW-0812">Transmembrane</keyword>
<proteinExistence type="predicted"/>
<evidence type="ECO:0000313" key="5">
    <source>
        <dbReference type="RefSeq" id="XP_070638558.1"/>
    </source>
</evidence>
<dbReference type="PANTHER" id="PTHR14652:SF2">
    <property type="entry name" value="TYPE 2 DNA TOPOISOMERASE 6 SUBUNIT B-LIKE"/>
    <property type="match status" value="1"/>
</dbReference>
<keyword evidence="5" id="KW-0645">Protease</keyword>
<gene>
    <name evidence="5" type="primary">RCE1</name>
</gene>
<name>A0ABM4RSN0_BOSIN</name>
<dbReference type="GO" id="GO:0008233">
    <property type="term" value="F:peptidase activity"/>
    <property type="evidence" value="ECO:0007669"/>
    <property type="project" value="UniProtKB-KW"/>
</dbReference>
<dbReference type="PANTHER" id="PTHR14652">
    <property type="entry name" value="TYPE 2 DNA TOPOISOMERASE 6 SUBUNIT B-LIKE"/>
    <property type="match status" value="1"/>
</dbReference>
<feature type="transmembrane region" description="Helical" evidence="2">
    <location>
        <begin position="676"/>
        <end position="696"/>
    </location>
</feature>
<feature type="transmembrane region" description="Helical" evidence="2">
    <location>
        <begin position="595"/>
        <end position="615"/>
    </location>
</feature>
<keyword evidence="5" id="KW-0378">Hydrolase</keyword>
<protein>
    <submittedName>
        <fullName evidence="5">CAAX prenyl protease 2 isoform X1</fullName>
    </submittedName>
</protein>
<dbReference type="GeneID" id="109554512"/>
<dbReference type="InterPro" id="IPR003675">
    <property type="entry name" value="Rce1/LyrA-like_dom"/>
</dbReference>
<dbReference type="Pfam" id="PF02517">
    <property type="entry name" value="Rce1-like"/>
    <property type="match status" value="1"/>
</dbReference>
<feature type="domain" description="CAAX prenyl protease 2/Lysostaphin resistance protein A-like" evidence="3">
    <location>
        <begin position="647"/>
        <end position="750"/>
    </location>
</feature>
<dbReference type="GO" id="GO:0006508">
    <property type="term" value="P:proteolysis"/>
    <property type="evidence" value="ECO:0007669"/>
    <property type="project" value="UniProtKB-KW"/>
</dbReference>
<evidence type="ECO:0000256" key="2">
    <source>
        <dbReference type="SAM" id="Phobius"/>
    </source>
</evidence>
<feature type="region of interest" description="Disordered" evidence="1">
    <location>
        <begin position="466"/>
        <end position="551"/>
    </location>
</feature>
<sequence>MEGPAVAVCEILKYLIIYQRCETAGVSKGALLEGQLVISIEALNSKHQANTLHCVTTIAAAGSIDGGLVLKKFLKDMQSVLPGFFANLNWTSEEASHSQDTSGLRPFQMIFEADVKPRTLMTDSLVIKNFLRKVITVLPKIRFNFSVKVNGILSMEIFGAEKEPTLNLSNGIALVVNCQHYLSTPKFDTTELPCSRIHPVLGHPVMLFIPDDVVGMGLLGELTLTPAVALCPCPKVFSNQLNRISSVSIFLYGPSGLPLIFPNSEQPTTPVFKDASYFIDWKKHHLCMVPNWDLSLDRGSVLPDVSYQVESSEGEDQSQDMGPQGQTVLLFLFVDFHREFPGQKMELWGVHTLLSTHLRAILRESHSVVQGCIQAAVDRALEQHHQAVKAHQKLQASLSVAVDSIMSIMTGSTNSTFRKTCLQTLQAADTQEFGTKLHKSFHEVTQHRFVYHCSQAVKQQLLPEKNEAEQNTDEAHENSSLELLAGTGEQTENKRLKRGSQGMEETRAFRSAGALNPSEAASRRAEPTAAPLTFSRSRTGSGNGLEGPSCSHKAALHQCPGGVKSLAPLRATLEGTYRHPGTSLLTLMGFRLEGIFPAALLPLLLTMILFLGPLMQLSMDCPCDLADGLKVVLAPRSWARCLTDMRWLRNQVIAPLTEELVFRACMLPMLAPCTGLGPAVFTCPLFFGVAHFHHIFEQLRFRQSSVGSIFLSAAFQFSYTAVFGAYTAFLFIRTGHLIGPVLCHSFCNYMGFPAVCAALEHPQRRPLLAGYALGVGLFLLLLQPLTDPKLYGSLPLCVLLERAGDSEAPLCS</sequence>
<evidence type="ECO:0000313" key="4">
    <source>
        <dbReference type="Proteomes" id="UP001652663"/>
    </source>
</evidence>